<feature type="transmembrane region" description="Helical" evidence="1">
    <location>
        <begin position="25"/>
        <end position="50"/>
    </location>
</feature>
<feature type="transmembrane region" description="Helical" evidence="1">
    <location>
        <begin position="127"/>
        <end position="149"/>
    </location>
</feature>
<keyword evidence="3" id="KW-1185">Reference proteome</keyword>
<protein>
    <submittedName>
        <fullName evidence="2">Uncharacterized protein</fullName>
    </submittedName>
</protein>
<name>A0AA50CKE4_9HYPH</name>
<evidence type="ECO:0000313" key="2">
    <source>
        <dbReference type="EMBL" id="WLR98490.1"/>
    </source>
</evidence>
<sequence length="180" mass="19676">MKQTASVTGWRHSGSGHPLPPVFPLPALCLGGALCWGIAMAACAYVSLVMHDRLPSFHLRRLLVTYFAGGTAAWPIVLPMARFLSRRRGIEARFAAHFALLSVGTVSITALVFALDYRLFYAQWHEPFGTVIWAFQFAFTTAGAIYQFLVMGLGLYLPVGLPVLAGASLWLARSMSTAMR</sequence>
<dbReference type="RefSeq" id="WP_306038174.1">
    <property type="nucleotide sequence ID" value="NZ_CP132302.1"/>
</dbReference>
<feature type="transmembrane region" description="Helical" evidence="1">
    <location>
        <begin position="155"/>
        <end position="172"/>
    </location>
</feature>
<accession>A0AA50CKE4</accession>
<feature type="transmembrane region" description="Helical" evidence="1">
    <location>
        <begin position="62"/>
        <end position="82"/>
    </location>
</feature>
<reference evidence="2 3" key="1">
    <citation type="submission" date="2023-08" db="EMBL/GenBank/DDBJ databases">
        <title>Pathogen: clinical or host-associated sample.</title>
        <authorList>
            <person name="Hergert J."/>
            <person name="Casey R."/>
            <person name="Wagner J."/>
            <person name="Young E.L."/>
            <person name="Oakeson K.F."/>
        </authorList>
    </citation>
    <scope>NUCLEOTIDE SEQUENCE [LARGE SCALE GENOMIC DNA]</scope>
    <source>
        <strain evidence="2 3">1760953</strain>
    </source>
</reference>
<evidence type="ECO:0000313" key="3">
    <source>
        <dbReference type="Proteomes" id="UP001234585"/>
    </source>
</evidence>
<dbReference type="Proteomes" id="UP001234585">
    <property type="component" value="Chromosome"/>
</dbReference>
<evidence type="ECO:0000256" key="1">
    <source>
        <dbReference type="SAM" id="Phobius"/>
    </source>
</evidence>
<organism evidence="2 3">
    <name type="scientific">Shinella sumterensis</name>
    <dbReference type="NCBI Taxonomy" id="1967501"/>
    <lineage>
        <taxon>Bacteria</taxon>
        <taxon>Pseudomonadati</taxon>
        <taxon>Pseudomonadota</taxon>
        <taxon>Alphaproteobacteria</taxon>
        <taxon>Hyphomicrobiales</taxon>
        <taxon>Rhizobiaceae</taxon>
        <taxon>Shinella</taxon>
    </lineage>
</organism>
<dbReference type="EMBL" id="CP132302">
    <property type="protein sequence ID" value="WLR98490.1"/>
    <property type="molecule type" value="Genomic_DNA"/>
</dbReference>
<gene>
    <name evidence="2" type="ORF">Q9313_05510</name>
</gene>
<keyword evidence="1" id="KW-0472">Membrane</keyword>
<feature type="transmembrane region" description="Helical" evidence="1">
    <location>
        <begin position="94"/>
        <end position="115"/>
    </location>
</feature>
<keyword evidence="1" id="KW-0812">Transmembrane</keyword>
<dbReference type="AlphaFoldDB" id="A0AA50CKE4"/>
<keyword evidence="1" id="KW-1133">Transmembrane helix</keyword>
<proteinExistence type="predicted"/>